<reference evidence="3 4" key="1">
    <citation type="submission" date="2020-04" db="EMBL/GenBank/DDBJ databases">
        <authorList>
            <person name="Laetsch R D."/>
            <person name="Stevens L."/>
            <person name="Kumar S."/>
            <person name="Blaxter L. M."/>
        </authorList>
    </citation>
    <scope>NUCLEOTIDE SEQUENCE [LARGE SCALE GENOMIC DNA]</scope>
</reference>
<keyword evidence="4" id="KW-1185">Reference proteome</keyword>
<gene>
    <name evidence="3" type="ORF">CBOVIS_LOCUS2337</name>
</gene>
<dbReference type="EMBL" id="CADEPM010000002">
    <property type="protein sequence ID" value="CAB3399171.1"/>
    <property type="molecule type" value="Genomic_DNA"/>
</dbReference>
<dbReference type="Proteomes" id="UP000494206">
    <property type="component" value="Unassembled WGS sequence"/>
</dbReference>
<evidence type="ECO:0000313" key="3">
    <source>
        <dbReference type="EMBL" id="CAB3399171.1"/>
    </source>
</evidence>
<organism evidence="3 4">
    <name type="scientific">Caenorhabditis bovis</name>
    <dbReference type="NCBI Taxonomy" id="2654633"/>
    <lineage>
        <taxon>Eukaryota</taxon>
        <taxon>Metazoa</taxon>
        <taxon>Ecdysozoa</taxon>
        <taxon>Nematoda</taxon>
        <taxon>Chromadorea</taxon>
        <taxon>Rhabditida</taxon>
        <taxon>Rhabditina</taxon>
        <taxon>Rhabditomorpha</taxon>
        <taxon>Rhabditoidea</taxon>
        <taxon>Rhabditidae</taxon>
        <taxon>Peloderinae</taxon>
        <taxon>Caenorhabditis</taxon>
    </lineage>
</organism>
<accession>A0A8S1EGT1</accession>
<comment type="caution">
    <text evidence="3">The sequence shown here is derived from an EMBL/GenBank/DDBJ whole genome shotgun (WGS) entry which is preliminary data.</text>
</comment>
<dbReference type="PROSITE" id="PS00028">
    <property type="entry name" value="ZINC_FINGER_C2H2_1"/>
    <property type="match status" value="1"/>
</dbReference>
<feature type="domain" description="C2H2-type" evidence="2">
    <location>
        <begin position="467"/>
        <end position="489"/>
    </location>
</feature>
<feature type="region of interest" description="Disordered" evidence="1">
    <location>
        <begin position="1"/>
        <end position="33"/>
    </location>
</feature>
<evidence type="ECO:0000259" key="2">
    <source>
        <dbReference type="PROSITE" id="PS00028"/>
    </source>
</evidence>
<proteinExistence type="predicted"/>
<name>A0A8S1EGT1_9PELO</name>
<sequence>MNEEFANPNEIRPARRPNRIQQNLPPQPRPRTCQPHSLEAWYCEAPESQNEPRLCQQLHIEVDLSEEEDANQAPLMPIEEMEQLVEQEPASVAKMQVLVLEEWDQHQVDEDEEEPLIEGQGELDVPEAVAEEVVQAQPIMHSRPHRQKRRFEPNESPRHRPLVKAPRNEIKSEDMEAEYAVIANTLSMDPSQLCLLCGNEIKDEMISVSGDHVHIWAEKITADFIARYVDVGATSLEVLHSRIKIGLTTNADKGFAFCREHFLVSDNISILSLNAEFFALPFHMFTTSDKHQSPRLHVTIPEIWKAIILEQLPARRNMNNSPRQHFNDIKFCLRHFVPTSFQWFNGGVKFVGTDDDFPLSNYFASPFLEPQYKEAVDELFAAVPNSEKGIMDTWHTKLLDNSKCNICNRVVSTSVNSLLHHMHERSGRLLCMICQKTFPCDINDLSDTLFLNHIGQFHKNIVYDFECIFGCERRYKCPTTFRQHLFSSHIDELSFHSDCGLSFAHADKYDSHISCHIRNNVSDCCITCGLANSSIIISQGNVLSHDVIHSIEMAASCNICSSIFEGASKVPILKWAKLTPGVQKDIYVQSNADLFRGYTQLL</sequence>
<dbReference type="InterPro" id="IPR013087">
    <property type="entry name" value="Znf_C2H2_type"/>
</dbReference>
<feature type="region of interest" description="Disordered" evidence="1">
    <location>
        <begin position="141"/>
        <end position="161"/>
    </location>
</feature>
<evidence type="ECO:0000256" key="1">
    <source>
        <dbReference type="SAM" id="MobiDB-lite"/>
    </source>
</evidence>
<evidence type="ECO:0000313" key="4">
    <source>
        <dbReference type="Proteomes" id="UP000494206"/>
    </source>
</evidence>
<dbReference type="AlphaFoldDB" id="A0A8S1EGT1"/>
<protein>
    <recommendedName>
        <fullName evidence="2">C2H2-type domain-containing protein</fullName>
    </recommendedName>
</protein>